<evidence type="ECO:0000313" key="5">
    <source>
        <dbReference type="Proteomes" id="UP000011124"/>
    </source>
</evidence>
<reference evidence="2 5" key="2">
    <citation type="submission" date="2011-04" db="EMBL/GenBank/DDBJ databases">
        <title>The complete genome of Selenomonas sputigena DSM 20758.</title>
        <authorList>
            <consortium name="US DOE Joint Genome Institute (JGI-PGF)"/>
            <person name="Lucas S."/>
            <person name="Copeland A."/>
            <person name="Lapidus A."/>
            <person name="Bruce D."/>
            <person name="Goodwin L."/>
            <person name="Pitluck S."/>
            <person name="Peters L."/>
            <person name="Kyrpides N."/>
            <person name="Mavromatis K."/>
            <person name="Ivanova N."/>
            <person name="Ovchinnikova G."/>
            <person name="Teshima H."/>
            <person name="Detter J.C."/>
            <person name="Tapia R."/>
            <person name="Han C."/>
            <person name="Land M."/>
            <person name="Hauser L."/>
            <person name="Markowitz V."/>
            <person name="Cheng J.-F."/>
            <person name="Hugenholtz P."/>
            <person name="Woyke T."/>
            <person name="Wu D."/>
            <person name="Gronow S."/>
            <person name="Wellnitz S."/>
            <person name="Schneider S."/>
            <person name="Klenk H.-P."/>
            <person name="Eisen J.A."/>
        </authorList>
    </citation>
    <scope>NUCLEOTIDE SEQUENCE [LARGE SCALE GENOMIC DNA]</scope>
    <source>
        <strain evidence="2">ATCC 35185</strain>
        <strain evidence="5">ATCC 35185 / DSM 20758 / VPI D19B-28</strain>
    </source>
</reference>
<dbReference type="STRING" id="546271.Selsp_0213"/>
<dbReference type="EMBL" id="ACKP02000052">
    <property type="protein sequence ID" value="EEX76125.1"/>
    <property type="molecule type" value="Genomic_DNA"/>
</dbReference>
<dbReference type="EMBL" id="CP002637">
    <property type="protein sequence ID" value="AEB99190.1"/>
    <property type="molecule type" value="Genomic_DNA"/>
</dbReference>
<protein>
    <submittedName>
        <fullName evidence="3">Uncharacterized protein</fullName>
    </submittedName>
</protein>
<dbReference type="HOGENOM" id="CLU_1694303_0_0_9"/>
<evidence type="ECO:0000313" key="2">
    <source>
        <dbReference type="EMBL" id="AEB99190.1"/>
    </source>
</evidence>
<keyword evidence="1" id="KW-0472">Membrane</keyword>
<keyword evidence="1" id="KW-1133">Transmembrane helix</keyword>
<gene>
    <name evidence="2" type="ordered locus">Selsp_0213</name>
    <name evidence="3" type="ORF">SELSPUOL_02512</name>
</gene>
<feature type="transmembrane region" description="Helical" evidence="1">
    <location>
        <begin position="79"/>
        <end position="107"/>
    </location>
</feature>
<dbReference type="KEGG" id="ssg:Selsp_0213"/>
<dbReference type="AlphaFoldDB" id="C9LYF2"/>
<evidence type="ECO:0000256" key="1">
    <source>
        <dbReference type="SAM" id="Phobius"/>
    </source>
</evidence>
<proteinExistence type="predicted"/>
<reference evidence="3 4" key="1">
    <citation type="submission" date="2009-09" db="EMBL/GenBank/DDBJ databases">
        <authorList>
            <person name="Weinstock G."/>
            <person name="Sodergren E."/>
            <person name="Clifton S."/>
            <person name="Fulton L."/>
            <person name="Fulton B."/>
            <person name="Courtney L."/>
            <person name="Fronick C."/>
            <person name="Harrison M."/>
            <person name="Strong C."/>
            <person name="Farmer C."/>
            <person name="Delahaunty K."/>
            <person name="Markovic C."/>
            <person name="Hall O."/>
            <person name="Minx P."/>
            <person name="Tomlinson C."/>
            <person name="Mitreva M."/>
            <person name="Nelson J."/>
            <person name="Hou S."/>
            <person name="Wollam A."/>
            <person name="Pepin K.H."/>
            <person name="Johnson M."/>
            <person name="Bhonagiri V."/>
            <person name="Nash W.E."/>
            <person name="Warren W."/>
            <person name="Chinwalla A."/>
            <person name="Mardis E.R."/>
            <person name="Wilson R.K."/>
        </authorList>
    </citation>
    <scope>NUCLEOTIDE SEQUENCE [LARGE SCALE GENOMIC DNA]</scope>
    <source>
        <strain evidence="3">ATCC 35185</strain>
        <strain evidence="4">ATCC 35185 / DSM 20758 / VPI D19B-28</strain>
    </source>
</reference>
<keyword evidence="1" id="KW-0812">Transmembrane</keyword>
<dbReference type="RefSeq" id="WP_006193877.1">
    <property type="nucleotide sequence ID" value="NC_015437.1"/>
</dbReference>
<organism evidence="3 4">
    <name type="scientific">Selenomonas sputigena (strain ATCC 35185 / DSM 20758 / CCUG 44933 / VPI D19B-28)</name>
    <dbReference type="NCBI Taxonomy" id="546271"/>
    <lineage>
        <taxon>Bacteria</taxon>
        <taxon>Bacillati</taxon>
        <taxon>Bacillota</taxon>
        <taxon>Negativicutes</taxon>
        <taxon>Selenomonadales</taxon>
        <taxon>Selenomonadaceae</taxon>
        <taxon>Selenomonas</taxon>
    </lineage>
</organism>
<dbReference type="Proteomes" id="UP000011124">
    <property type="component" value="Chromosome"/>
</dbReference>
<evidence type="ECO:0000313" key="4">
    <source>
        <dbReference type="Proteomes" id="UP000003505"/>
    </source>
</evidence>
<evidence type="ECO:0000313" key="3">
    <source>
        <dbReference type="EMBL" id="EEX76125.1"/>
    </source>
</evidence>
<name>C9LYF2_SELS3</name>
<keyword evidence="5" id="KW-1185">Reference proteome</keyword>
<dbReference type="Proteomes" id="UP000003505">
    <property type="component" value="Unassembled WGS sequence"/>
</dbReference>
<accession>C9LYF2</accession>
<sequence length="155" mass="17766">MQDNGSNAEHHEWEFSTDRLAYGLFQVNVQTHVKVNGNRIAIDTCRRALFFKWGKQSDSFDVMDVQKVTLQKKVAKLNIVLIVLGLLMVLTGNWWGLLTVLPAVLFMHDKYLLIQHKNGGFRIYDAERIGANRAANEFFDYIQARNPQAMAIIRG</sequence>